<dbReference type="Proteomes" id="UP000825935">
    <property type="component" value="Chromosome 2"/>
</dbReference>
<dbReference type="GO" id="GO:0061908">
    <property type="term" value="C:phagophore"/>
    <property type="evidence" value="ECO:0007669"/>
    <property type="project" value="TreeGrafter"/>
</dbReference>
<dbReference type="GO" id="GO:0044233">
    <property type="term" value="C:mitochondria-associated endoplasmic reticulum membrane contact site"/>
    <property type="evidence" value="ECO:0007669"/>
    <property type="project" value="TreeGrafter"/>
</dbReference>
<evidence type="ECO:0000259" key="1">
    <source>
        <dbReference type="Pfam" id="PF20638"/>
    </source>
</evidence>
<organism evidence="2 3">
    <name type="scientific">Ceratopteris richardii</name>
    <name type="common">Triangle waterfern</name>
    <dbReference type="NCBI Taxonomy" id="49495"/>
    <lineage>
        <taxon>Eukaryota</taxon>
        <taxon>Viridiplantae</taxon>
        <taxon>Streptophyta</taxon>
        <taxon>Embryophyta</taxon>
        <taxon>Tracheophyta</taxon>
        <taxon>Polypodiopsida</taxon>
        <taxon>Polypodiidae</taxon>
        <taxon>Polypodiales</taxon>
        <taxon>Pteridineae</taxon>
        <taxon>Pteridaceae</taxon>
        <taxon>Parkerioideae</taxon>
        <taxon>Ceratopteris</taxon>
    </lineage>
</organism>
<dbReference type="GO" id="GO:0034045">
    <property type="term" value="C:phagophore assembly site membrane"/>
    <property type="evidence" value="ECO:0007669"/>
    <property type="project" value="TreeGrafter"/>
</dbReference>
<name>A0A8T2VBA3_CERRI</name>
<dbReference type="AlphaFoldDB" id="A0A8T2VBA3"/>
<dbReference type="Pfam" id="PF20638">
    <property type="entry name" value="ATG5_UblA"/>
    <property type="match status" value="1"/>
</dbReference>
<gene>
    <name evidence="2" type="ORF">KP509_02G075800</name>
</gene>
<comment type="caution">
    <text evidence="2">The sequence shown here is derived from an EMBL/GenBank/DDBJ whole genome shotgun (WGS) entry which is preliminary data.</text>
</comment>
<dbReference type="GO" id="GO:0006995">
    <property type="term" value="P:cellular response to nitrogen starvation"/>
    <property type="evidence" value="ECO:0007669"/>
    <property type="project" value="TreeGrafter"/>
</dbReference>
<dbReference type="OrthoDB" id="272162at2759"/>
<dbReference type="PANTHER" id="PTHR13040">
    <property type="entry name" value="AUTOPHAGY PROTEIN 5"/>
    <property type="match status" value="1"/>
</dbReference>
<dbReference type="GO" id="GO:0019776">
    <property type="term" value="F:Atg8-family ligase activity"/>
    <property type="evidence" value="ECO:0007669"/>
    <property type="project" value="TreeGrafter"/>
</dbReference>
<dbReference type="GO" id="GO:0034274">
    <property type="term" value="C:Atg12-Atg5-Atg16 complex"/>
    <property type="evidence" value="ECO:0007669"/>
    <property type="project" value="TreeGrafter"/>
</dbReference>
<feature type="domain" description="Autophagy protein ATG5 UblA" evidence="1">
    <location>
        <begin position="37"/>
        <end position="101"/>
    </location>
</feature>
<dbReference type="InterPro" id="IPR048939">
    <property type="entry name" value="ATG5_UblA"/>
</dbReference>
<evidence type="ECO:0000313" key="2">
    <source>
        <dbReference type="EMBL" id="KAH7444368.1"/>
    </source>
</evidence>
<dbReference type="GO" id="GO:0034727">
    <property type="term" value="P:piecemeal microautophagy of the nucleus"/>
    <property type="evidence" value="ECO:0007669"/>
    <property type="project" value="TreeGrafter"/>
</dbReference>
<accession>A0A8T2VBA3</accession>
<dbReference type="Gene3D" id="3.10.20.620">
    <property type="match status" value="1"/>
</dbReference>
<reference evidence="2" key="1">
    <citation type="submission" date="2021-08" db="EMBL/GenBank/DDBJ databases">
        <title>WGS assembly of Ceratopteris richardii.</title>
        <authorList>
            <person name="Marchant D.B."/>
            <person name="Chen G."/>
            <person name="Jenkins J."/>
            <person name="Shu S."/>
            <person name="Leebens-Mack J."/>
            <person name="Grimwood J."/>
            <person name="Schmutz J."/>
            <person name="Soltis P."/>
            <person name="Soltis D."/>
            <person name="Chen Z.-H."/>
        </authorList>
    </citation>
    <scope>NUCLEOTIDE SEQUENCE</scope>
    <source>
        <strain evidence="2">Whitten #5841</strain>
        <tissue evidence="2">Leaf</tissue>
    </source>
</reference>
<evidence type="ECO:0000313" key="3">
    <source>
        <dbReference type="Proteomes" id="UP000825935"/>
    </source>
</evidence>
<dbReference type="InterPro" id="IPR042527">
    <property type="entry name" value="Atg5_UblA_dom_sf"/>
</dbReference>
<dbReference type="PANTHER" id="PTHR13040:SF2">
    <property type="entry name" value="AUTOPHAGY PROTEIN 5"/>
    <property type="match status" value="1"/>
</dbReference>
<dbReference type="GO" id="GO:0005776">
    <property type="term" value="C:autophagosome"/>
    <property type="evidence" value="ECO:0007669"/>
    <property type="project" value="TreeGrafter"/>
</dbReference>
<proteinExistence type="predicted"/>
<protein>
    <recommendedName>
        <fullName evidence="1">Autophagy protein ATG5 UblA domain-containing protein</fullName>
    </recommendedName>
</protein>
<dbReference type="EMBL" id="CM035407">
    <property type="protein sequence ID" value="KAH7444368.1"/>
    <property type="molecule type" value="Genomic_DNA"/>
</dbReference>
<dbReference type="GO" id="GO:0000422">
    <property type="term" value="P:autophagy of mitochondrion"/>
    <property type="evidence" value="ECO:0007669"/>
    <property type="project" value="TreeGrafter"/>
</dbReference>
<dbReference type="InterPro" id="IPR007239">
    <property type="entry name" value="Atg5"/>
</dbReference>
<sequence length="103" mass="11961">MICEDHSLIGKVQYLCNFSCMILRSQQCRLHLVSCVFLDVSTSKWVFTTSPAVYQTALSKCFAGQDTGWFEYERLSLKWHVPTGVLYDLLCFEPARPWNLMEK</sequence>
<keyword evidence="3" id="KW-1185">Reference proteome</keyword>